<dbReference type="InterPro" id="IPR000524">
    <property type="entry name" value="Tscrpt_reg_HTH_GntR"/>
</dbReference>
<dbReference type="InterPro" id="IPR015424">
    <property type="entry name" value="PyrdxlP-dep_Trfase"/>
</dbReference>
<evidence type="ECO:0000259" key="11">
    <source>
        <dbReference type="PROSITE" id="PS50949"/>
    </source>
</evidence>
<dbReference type="InterPro" id="IPR036390">
    <property type="entry name" value="WH_DNA-bd_sf"/>
</dbReference>
<accession>A0A1Q8QE87</accession>
<proteinExistence type="inferred from homology"/>
<gene>
    <name evidence="12" type="ORF">DSOL_5268</name>
</gene>
<sequence length="505" mass="56617">MDISKHLNSAELDTLNKQPLYLQIALLIADKIQKQVLPSGTKLPPERELADLFAVSRTTAINAYRKLEQQGVVWTKVGSGTYVAQARDLEPLSEVPWPQLFTAYPKKPLASILRDMVSTPAPGTISLAAGMPDPALYPLETFTELFNRNIGRAAPADFGHIPTEGYNPLRRAIAAMLSEKGIPASTENILTLSGSQQGLYLLSKVLLEPGDYVVMEAPTFIGAIQVFQAAGARVLSLPCSEKLSLELLEDYLIRYRPKLLYMIPTYQNPTGRVLPEQERQDLIKLAKRHRLVIVEDDPYSDLCYGEQPPQSLKALDSYGGVVYLGTFSKILFPGLRTGYLAGPHVLINRLALEKQFIDLHSNNIAQWLVTMFLNEGRLDQHLTTVRREYKKRRDTMAKALQRLCANDIEFIVPEGGFYFWCKLKQAVTSQRLLQEAAKNRISFVPGEAFHTVPTLDKEFRLCFTTHNEAVLLEGVQRLAKTLTQITKKNKDKDNDAPPCSVWPII</sequence>
<evidence type="ECO:0000256" key="10">
    <source>
        <dbReference type="ARBA" id="ARBA00023163"/>
    </source>
</evidence>
<evidence type="ECO:0000256" key="5">
    <source>
        <dbReference type="ARBA" id="ARBA00022576"/>
    </source>
</evidence>
<dbReference type="SUPFAM" id="SSF53383">
    <property type="entry name" value="PLP-dependent transferases"/>
    <property type="match status" value="1"/>
</dbReference>
<evidence type="ECO:0000256" key="1">
    <source>
        <dbReference type="ARBA" id="ARBA00001933"/>
    </source>
</evidence>
<keyword evidence="6 12" id="KW-0808">Transferase</keyword>
<dbReference type="PANTHER" id="PTHR46577:SF2">
    <property type="entry name" value="TRANSCRIPTIONAL REGULATORY PROTEIN"/>
    <property type="match status" value="1"/>
</dbReference>
<comment type="similarity">
    <text evidence="2">In the C-terminal section; belongs to the class-I pyridoxal-phosphate-dependent aminotransferase family.</text>
</comment>
<evidence type="ECO:0000256" key="4">
    <source>
        <dbReference type="ARBA" id="ARBA00011738"/>
    </source>
</evidence>
<protein>
    <submittedName>
        <fullName evidence="12">Transcriptional regulator, GntR family domain / Aspartate aminotransferase</fullName>
    </submittedName>
</protein>
<keyword evidence="5 12" id="KW-0032">Aminotransferase</keyword>
<dbReference type="GO" id="GO:0003677">
    <property type="term" value="F:DNA binding"/>
    <property type="evidence" value="ECO:0007669"/>
    <property type="project" value="UniProtKB-KW"/>
</dbReference>
<evidence type="ECO:0000313" key="13">
    <source>
        <dbReference type="Proteomes" id="UP000186102"/>
    </source>
</evidence>
<dbReference type="Pfam" id="PF00155">
    <property type="entry name" value="Aminotran_1_2"/>
    <property type="match status" value="1"/>
</dbReference>
<dbReference type="SMART" id="SM00345">
    <property type="entry name" value="HTH_GNTR"/>
    <property type="match status" value="1"/>
</dbReference>
<dbReference type="RefSeq" id="WP_075367492.1">
    <property type="nucleotide sequence ID" value="NZ_MLBF01000106.1"/>
</dbReference>
<evidence type="ECO:0000256" key="3">
    <source>
        <dbReference type="ARBA" id="ARBA00007441"/>
    </source>
</evidence>
<dbReference type="PROSITE" id="PS50949">
    <property type="entry name" value="HTH_GNTR"/>
    <property type="match status" value="1"/>
</dbReference>
<dbReference type="CDD" id="cd07377">
    <property type="entry name" value="WHTH_GntR"/>
    <property type="match status" value="1"/>
</dbReference>
<evidence type="ECO:0000256" key="2">
    <source>
        <dbReference type="ARBA" id="ARBA00005384"/>
    </source>
</evidence>
<dbReference type="OrthoDB" id="9808770at2"/>
<comment type="cofactor">
    <cofactor evidence="1">
        <name>pyridoxal 5'-phosphate</name>
        <dbReference type="ChEBI" id="CHEBI:597326"/>
    </cofactor>
</comment>
<dbReference type="GO" id="GO:0008483">
    <property type="term" value="F:transaminase activity"/>
    <property type="evidence" value="ECO:0007669"/>
    <property type="project" value="UniProtKB-KW"/>
</dbReference>
<dbReference type="Gene3D" id="1.10.10.10">
    <property type="entry name" value="Winged helix-like DNA-binding domain superfamily/Winged helix DNA-binding domain"/>
    <property type="match status" value="1"/>
</dbReference>
<dbReference type="STRING" id="1888891.DSOL_5268"/>
<dbReference type="Gene3D" id="3.40.640.10">
    <property type="entry name" value="Type I PLP-dependent aspartate aminotransferase-like (Major domain)"/>
    <property type="match status" value="1"/>
</dbReference>
<feature type="domain" description="HTH gntR-type" evidence="11">
    <location>
        <begin position="18"/>
        <end position="86"/>
    </location>
</feature>
<dbReference type="InterPro" id="IPR004839">
    <property type="entry name" value="Aminotransferase_I/II_large"/>
</dbReference>
<evidence type="ECO:0000256" key="6">
    <source>
        <dbReference type="ARBA" id="ARBA00022679"/>
    </source>
</evidence>
<dbReference type="Proteomes" id="UP000186102">
    <property type="component" value="Unassembled WGS sequence"/>
</dbReference>
<dbReference type="GO" id="GO:0030170">
    <property type="term" value="F:pyridoxal phosphate binding"/>
    <property type="evidence" value="ECO:0007669"/>
    <property type="project" value="InterPro"/>
</dbReference>
<keyword evidence="9" id="KW-0238">DNA-binding</keyword>
<comment type="caution">
    <text evidence="12">The sequence shown here is derived from an EMBL/GenBank/DDBJ whole genome shotgun (WGS) entry which is preliminary data.</text>
</comment>
<dbReference type="InterPro" id="IPR036388">
    <property type="entry name" value="WH-like_DNA-bd_sf"/>
</dbReference>
<evidence type="ECO:0000256" key="9">
    <source>
        <dbReference type="ARBA" id="ARBA00023125"/>
    </source>
</evidence>
<dbReference type="InterPro" id="IPR015421">
    <property type="entry name" value="PyrdxlP-dep_Trfase_major"/>
</dbReference>
<reference evidence="12 13" key="1">
    <citation type="submission" date="2016-09" db="EMBL/GenBank/DDBJ databases">
        <title>Complete genome of Desulfosporosinus sp. OL.</title>
        <authorList>
            <person name="Mardanov A."/>
            <person name="Beletsky A."/>
            <person name="Panova A."/>
            <person name="Karnachuk O."/>
            <person name="Ravin N."/>
        </authorList>
    </citation>
    <scope>NUCLEOTIDE SEQUENCE [LARGE SCALE GENOMIC DNA]</scope>
    <source>
        <strain evidence="12 13">OL</strain>
    </source>
</reference>
<keyword evidence="13" id="KW-1185">Reference proteome</keyword>
<name>A0A1Q8QE87_9FIRM</name>
<keyword evidence="10" id="KW-0804">Transcription</keyword>
<dbReference type="PANTHER" id="PTHR46577">
    <property type="entry name" value="HTH-TYPE TRANSCRIPTIONAL REGULATORY PROTEIN GABR"/>
    <property type="match status" value="1"/>
</dbReference>
<dbReference type="PRINTS" id="PR00035">
    <property type="entry name" value="HTHGNTR"/>
</dbReference>
<keyword evidence="8" id="KW-0805">Transcription regulation</keyword>
<dbReference type="GO" id="GO:0003700">
    <property type="term" value="F:DNA-binding transcription factor activity"/>
    <property type="evidence" value="ECO:0007669"/>
    <property type="project" value="InterPro"/>
</dbReference>
<comment type="similarity">
    <text evidence="3">Belongs to the class-I pyridoxal-phosphate-dependent aminotransferase family.</text>
</comment>
<evidence type="ECO:0000313" key="12">
    <source>
        <dbReference type="EMBL" id="OLN25654.1"/>
    </source>
</evidence>
<comment type="subunit">
    <text evidence="4">Homodimer.</text>
</comment>
<dbReference type="EMBL" id="MLBF01000106">
    <property type="protein sequence ID" value="OLN25654.1"/>
    <property type="molecule type" value="Genomic_DNA"/>
</dbReference>
<dbReference type="SUPFAM" id="SSF46785">
    <property type="entry name" value="Winged helix' DNA-binding domain"/>
    <property type="match status" value="1"/>
</dbReference>
<dbReference type="Gene3D" id="3.90.1150.10">
    <property type="entry name" value="Aspartate Aminotransferase, domain 1"/>
    <property type="match status" value="1"/>
</dbReference>
<keyword evidence="7" id="KW-0663">Pyridoxal phosphate</keyword>
<dbReference type="InterPro" id="IPR051446">
    <property type="entry name" value="HTH_trans_reg/aminotransferase"/>
</dbReference>
<evidence type="ECO:0000256" key="7">
    <source>
        <dbReference type="ARBA" id="ARBA00022898"/>
    </source>
</evidence>
<evidence type="ECO:0000256" key="8">
    <source>
        <dbReference type="ARBA" id="ARBA00023015"/>
    </source>
</evidence>
<dbReference type="CDD" id="cd00609">
    <property type="entry name" value="AAT_like"/>
    <property type="match status" value="1"/>
</dbReference>
<organism evidence="12 13">
    <name type="scientific">Desulfosporosinus metallidurans</name>
    <dbReference type="NCBI Taxonomy" id="1888891"/>
    <lineage>
        <taxon>Bacteria</taxon>
        <taxon>Bacillati</taxon>
        <taxon>Bacillota</taxon>
        <taxon>Clostridia</taxon>
        <taxon>Eubacteriales</taxon>
        <taxon>Desulfitobacteriaceae</taxon>
        <taxon>Desulfosporosinus</taxon>
    </lineage>
</organism>
<dbReference type="InterPro" id="IPR015422">
    <property type="entry name" value="PyrdxlP-dep_Trfase_small"/>
</dbReference>
<dbReference type="AlphaFoldDB" id="A0A1Q8QE87"/>
<dbReference type="Pfam" id="PF00392">
    <property type="entry name" value="GntR"/>
    <property type="match status" value="1"/>
</dbReference>
<dbReference type="FunFam" id="3.40.640.10:FF:000053">
    <property type="entry name" value="Aminotransferase, class I"/>
    <property type="match status" value="1"/>
</dbReference>